<keyword evidence="2" id="KW-0808">Transferase</keyword>
<gene>
    <name evidence="2" type="ORF">C8F04DRAFT_1264391</name>
</gene>
<dbReference type="AlphaFoldDB" id="A0AAD6SM23"/>
<dbReference type="PANTHER" id="PTHR47829:SF1">
    <property type="entry name" value="HAD FAMILY PHOSPHATASE"/>
    <property type="match status" value="1"/>
</dbReference>
<dbReference type="EMBL" id="JARJCM010000095">
    <property type="protein sequence ID" value="KAJ7030044.1"/>
    <property type="molecule type" value="Genomic_DNA"/>
</dbReference>
<dbReference type="Proteomes" id="UP001218188">
    <property type="component" value="Unassembled WGS sequence"/>
</dbReference>
<evidence type="ECO:0000259" key="1">
    <source>
        <dbReference type="Pfam" id="PF01636"/>
    </source>
</evidence>
<dbReference type="InterPro" id="IPR011009">
    <property type="entry name" value="Kinase-like_dom_sf"/>
</dbReference>
<proteinExistence type="predicted"/>
<keyword evidence="2" id="KW-0418">Kinase</keyword>
<dbReference type="InterPro" id="IPR002575">
    <property type="entry name" value="Aminoglycoside_PTrfase"/>
</dbReference>
<dbReference type="PANTHER" id="PTHR47829">
    <property type="entry name" value="HYDROLASE, PUTATIVE (AFU_ORTHOLOGUE AFUA_1G12880)-RELATED"/>
    <property type="match status" value="1"/>
</dbReference>
<dbReference type="InterPro" id="IPR041726">
    <property type="entry name" value="ACAD10_11_N"/>
</dbReference>
<keyword evidence="3" id="KW-1185">Reference proteome</keyword>
<evidence type="ECO:0000313" key="3">
    <source>
        <dbReference type="Proteomes" id="UP001218188"/>
    </source>
</evidence>
<name>A0AAD6SM23_9AGAR</name>
<sequence length="397" mass="43888">MSSGDKKIGGEIGEVRANIDVETLTAYLLKNVKALRGPIDVKQFKFGQSNPTYFLTDANKTKFVLRKKPAGDLISNTAHQIEREYTMLRALHTHNTDPATPPAQHVPVPEPIILCEDKSVIGTPFYVMEFIDGRIFTDTTMPEVDAKDRRECWLSAISTLAALGSISPAAVGLSTFGPSSAYFPRQIKSLSRVSRAQAAVTDLDTHRAVGPIPFFDSLMQWYAANVPDENKTGGLRIVHGDYKLDNLIFHPTENRVIAILDWELCTLGSPLADLGNLTMPWSARTKDVLPADGGDPIIQAFKDVPERQPVALEDLEREYCRLTKQSYPIREMVFVRSWMLFRLAVISQGIAARVARKQASSERAYLHAQAFPIIGNLAKIVIEETGVNIEGGAKAKL</sequence>
<accession>A0AAD6SM23</accession>
<dbReference type="Pfam" id="PF01636">
    <property type="entry name" value="APH"/>
    <property type="match status" value="1"/>
</dbReference>
<evidence type="ECO:0000313" key="2">
    <source>
        <dbReference type="EMBL" id="KAJ7030044.1"/>
    </source>
</evidence>
<organism evidence="2 3">
    <name type="scientific">Mycena alexandri</name>
    <dbReference type="NCBI Taxonomy" id="1745969"/>
    <lineage>
        <taxon>Eukaryota</taxon>
        <taxon>Fungi</taxon>
        <taxon>Dikarya</taxon>
        <taxon>Basidiomycota</taxon>
        <taxon>Agaricomycotina</taxon>
        <taxon>Agaricomycetes</taxon>
        <taxon>Agaricomycetidae</taxon>
        <taxon>Agaricales</taxon>
        <taxon>Marasmiineae</taxon>
        <taxon>Mycenaceae</taxon>
        <taxon>Mycena</taxon>
    </lineage>
</organism>
<dbReference type="GO" id="GO:0016301">
    <property type="term" value="F:kinase activity"/>
    <property type="evidence" value="ECO:0007669"/>
    <property type="project" value="UniProtKB-KW"/>
</dbReference>
<dbReference type="CDD" id="cd05154">
    <property type="entry name" value="ACAD10_11_N-like"/>
    <property type="match status" value="1"/>
</dbReference>
<reference evidence="2" key="1">
    <citation type="submission" date="2023-03" db="EMBL/GenBank/DDBJ databases">
        <title>Massive genome expansion in bonnet fungi (Mycena s.s.) driven by repeated elements and novel gene families across ecological guilds.</title>
        <authorList>
            <consortium name="Lawrence Berkeley National Laboratory"/>
            <person name="Harder C.B."/>
            <person name="Miyauchi S."/>
            <person name="Viragh M."/>
            <person name="Kuo A."/>
            <person name="Thoen E."/>
            <person name="Andreopoulos B."/>
            <person name="Lu D."/>
            <person name="Skrede I."/>
            <person name="Drula E."/>
            <person name="Henrissat B."/>
            <person name="Morin E."/>
            <person name="Kohler A."/>
            <person name="Barry K."/>
            <person name="LaButti K."/>
            <person name="Morin E."/>
            <person name="Salamov A."/>
            <person name="Lipzen A."/>
            <person name="Mereny Z."/>
            <person name="Hegedus B."/>
            <person name="Baldrian P."/>
            <person name="Stursova M."/>
            <person name="Weitz H."/>
            <person name="Taylor A."/>
            <person name="Grigoriev I.V."/>
            <person name="Nagy L.G."/>
            <person name="Martin F."/>
            <person name="Kauserud H."/>
        </authorList>
    </citation>
    <scope>NUCLEOTIDE SEQUENCE</scope>
    <source>
        <strain evidence="2">CBHHK200</strain>
    </source>
</reference>
<comment type="caution">
    <text evidence="2">The sequence shown here is derived from an EMBL/GenBank/DDBJ whole genome shotgun (WGS) entry which is preliminary data.</text>
</comment>
<dbReference type="InterPro" id="IPR052898">
    <property type="entry name" value="ACAD10-like"/>
</dbReference>
<dbReference type="SUPFAM" id="SSF56112">
    <property type="entry name" value="Protein kinase-like (PK-like)"/>
    <property type="match status" value="1"/>
</dbReference>
<dbReference type="Gene3D" id="3.90.1200.10">
    <property type="match status" value="1"/>
</dbReference>
<protein>
    <submittedName>
        <fullName evidence="2">Kinase-like domain-containing protein</fullName>
    </submittedName>
</protein>
<feature type="domain" description="Aminoglycoside phosphotransferase" evidence="1">
    <location>
        <begin position="40"/>
        <end position="284"/>
    </location>
</feature>
<dbReference type="Gene3D" id="3.30.200.20">
    <property type="entry name" value="Phosphorylase Kinase, domain 1"/>
    <property type="match status" value="1"/>
</dbReference>